<feature type="non-terminal residue" evidence="2">
    <location>
        <position position="1"/>
    </location>
</feature>
<sequence>VRDSDGSVLAATWRMKGFDDPAAAEAMDFASQCCFTKVVVESDCNTLIRALEKKEKDLTYFESFVTKITRVLLLAPLV</sequence>
<dbReference type="GO" id="GO:0003676">
    <property type="term" value="F:nucleic acid binding"/>
    <property type="evidence" value="ECO:0007669"/>
    <property type="project" value="InterPro"/>
</dbReference>
<dbReference type="InterPro" id="IPR002156">
    <property type="entry name" value="RNaseH_domain"/>
</dbReference>
<dbReference type="Pfam" id="PF13456">
    <property type="entry name" value="RVT_3"/>
    <property type="match status" value="1"/>
</dbReference>
<evidence type="ECO:0000313" key="3">
    <source>
        <dbReference type="Proteomes" id="UP000265520"/>
    </source>
</evidence>
<accession>A0A392UDU3</accession>
<protein>
    <recommendedName>
        <fullName evidence="1">RNase H type-1 domain-containing protein</fullName>
    </recommendedName>
</protein>
<keyword evidence="3" id="KW-1185">Reference proteome</keyword>
<dbReference type="GO" id="GO:0004523">
    <property type="term" value="F:RNA-DNA hybrid ribonuclease activity"/>
    <property type="evidence" value="ECO:0007669"/>
    <property type="project" value="InterPro"/>
</dbReference>
<evidence type="ECO:0000313" key="2">
    <source>
        <dbReference type="EMBL" id="MCI71208.1"/>
    </source>
</evidence>
<comment type="caution">
    <text evidence="2">The sequence shown here is derived from an EMBL/GenBank/DDBJ whole genome shotgun (WGS) entry which is preliminary data.</text>
</comment>
<dbReference type="Proteomes" id="UP000265520">
    <property type="component" value="Unassembled WGS sequence"/>
</dbReference>
<feature type="domain" description="RNase H type-1" evidence="1">
    <location>
        <begin position="22"/>
        <end position="69"/>
    </location>
</feature>
<reference evidence="2 3" key="1">
    <citation type="journal article" date="2018" name="Front. Plant Sci.">
        <title>Red Clover (Trifolium pratense) and Zigzag Clover (T. medium) - A Picture of Genomic Similarities and Differences.</title>
        <authorList>
            <person name="Dluhosova J."/>
            <person name="Istvanek J."/>
            <person name="Nedelnik J."/>
            <person name="Repkova J."/>
        </authorList>
    </citation>
    <scope>NUCLEOTIDE SEQUENCE [LARGE SCALE GENOMIC DNA]</scope>
    <source>
        <strain evidence="3">cv. 10/8</strain>
        <tissue evidence="2">Leaf</tissue>
    </source>
</reference>
<evidence type="ECO:0000259" key="1">
    <source>
        <dbReference type="Pfam" id="PF13456"/>
    </source>
</evidence>
<dbReference type="EMBL" id="LXQA010791838">
    <property type="protein sequence ID" value="MCI71208.1"/>
    <property type="molecule type" value="Genomic_DNA"/>
</dbReference>
<organism evidence="2 3">
    <name type="scientific">Trifolium medium</name>
    <dbReference type="NCBI Taxonomy" id="97028"/>
    <lineage>
        <taxon>Eukaryota</taxon>
        <taxon>Viridiplantae</taxon>
        <taxon>Streptophyta</taxon>
        <taxon>Embryophyta</taxon>
        <taxon>Tracheophyta</taxon>
        <taxon>Spermatophyta</taxon>
        <taxon>Magnoliopsida</taxon>
        <taxon>eudicotyledons</taxon>
        <taxon>Gunneridae</taxon>
        <taxon>Pentapetalae</taxon>
        <taxon>rosids</taxon>
        <taxon>fabids</taxon>
        <taxon>Fabales</taxon>
        <taxon>Fabaceae</taxon>
        <taxon>Papilionoideae</taxon>
        <taxon>50 kb inversion clade</taxon>
        <taxon>NPAAA clade</taxon>
        <taxon>Hologalegina</taxon>
        <taxon>IRL clade</taxon>
        <taxon>Trifolieae</taxon>
        <taxon>Trifolium</taxon>
    </lineage>
</organism>
<proteinExistence type="predicted"/>
<name>A0A392UDU3_9FABA</name>
<dbReference type="AlphaFoldDB" id="A0A392UDU3"/>